<dbReference type="AlphaFoldDB" id="A0A545TDC5"/>
<keyword evidence="6" id="KW-1185">Reference proteome</keyword>
<evidence type="ECO:0000256" key="3">
    <source>
        <dbReference type="ARBA" id="ARBA00034247"/>
    </source>
</evidence>
<accession>A0A545TDC5</accession>
<dbReference type="SUPFAM" id="SSF55073">
    <property type="entry name" value="Nucleotide cyclase"/>
    <property type="match status" value="1"/>
</dbReference>
<dbReference type="Gene3D" id="3.30.450.40">
    <property type="match status" value="1"/>
</dbReference>
<evidence type="ECO:0000313" key="5">
    <source>
        <dbReference type="EMBL" id="TQV75223.1"/>
    </source>
</evidence>
<evidence type="ECO:0000313" key="6">
    <source>
        <dbReference type="Proteomes" id="UP000317839"/>
    </source>
</evidence>
<feature type="domain" description="GGDEF" evidence="4">
    <location>
        <begin position="246"/>
        <end position="387"/>
    </location>
</feature>
<dbReference type="InterPro" id="IPR000160">
    <property type="entry name" value="GGDEF_dom"/>
</dbReference>
<dbReference type="PROSITE" id="PS50887">
    <property type="entry name" value="GGDEF"/>
    <property type="match status" value="1"/>
</dbReference>
<dbReference type="PANTHER" id="PTHR45138">
    <property type="entry name" value="REGULATORY COMPONENTS OF SENSORY TRANSDUCTION SYSTEM"/>
    <property type="match status" value="1"/>
</dbReference>
<comment type="catalytic activity">
    <reaction evidence="3">
        <text>2 GTP = 3',3'-c-di-GMP + 2 diphosphate</text>
        <dbReference type="Rhea" id="RHEA:24898"/>
        <dbReference type="ChEBI" id="CHEBI:33019"/>
        <dbReference type="ChEBI" id="CHEBI:37565"/>
        <dbReference type="ChEBI" id="CHEBI:58805"/>
        <dbReference type="EC" id="2.7.7.65"/>
    </reaction>
</comment>
<dbReference type="InterPro" id="IPR007435">
    <property type="entry name" value="DUF484"/>
</dbReference>
<dbReference type="SMART" id="SM00267">
    <property type="entry name" value="GGDEF"/>
    <property type="match status" value="1"/>
</dbReference>
<name>A0A545TDC5_9GAMM</name>
<dbReference type="RefSeq" id="WP_142941839.1">
    <property type="nucleotide sequence ID" value="NZ_VIKR01000002.1"/>
</dbReference>
<dbReference type="NCBIfam" id="TIGR00254">
    <property type="entry name" value="GGDEF"/>
    <property type="match status" value="1"/>
</dbReference>
<dbReference type="EMBL" id="VIKR01000002">
    <property type="protein sequence ID" value="TQV75223.1"/>
    <property type="molecule type" value="Genomic_DNA"/>
</dbReference>
<reference evidence="5 6" key="1">
    <citation type="submission" date="2019-06" db="EMBL/GenBank/DDBJ databases">
        <title>Draft genome of Aliikangiella marina GYP-15.</title>
        <authorList>
            <person name="Wang G."/>
        </authorList>
    </citation>
    <scope>NUCLEOTIDE SEQUENCE [LARGE SCALE GENOMIC DNA]</scope>
    <source>
        <strain evidence="5 6">GYP-15</strain>
    </source>
</reference>
<dbReference type="CDD" id="cd01949">
    <property type="entry name" value="GGDEF"/>
    <property type="match status" value="1"/>
</dbReference>
<organism evidence="5 6">
    <name type="scientific">Aliikangiella marina</name>
    <dbReference type="NCBI Taxonomy" id="1712262"/>
    <lineage>
        <taxon>Bacteria</taxon>
        <taxon>Pseudomonadati</taxon>
        <taxon>Pseudomonadota</taxon>
        <taxon>Gammaproteobacteria</taxon>
        <taxon>Oceanospirillales</taxon>
        <taxon>Pleioneaceae</taxon>
        <taxon>Aliikangiella</taxon>
    </lineage>
</organism>
<comment type="caution">
    <text evidence="5">The sequence shown here is derived from an EMBL/GenBank/DDBJ whole genome shotgun (WGS) entry which is preliminary data.</text>
</comment>
<dbReference type="Pfam" id="PF00990">
    <property type="entry name" value="GGDEF"/>
    <property type="match status" value="1"/>
</dbReference>
<dbReference type="InterPro" id="IPR029016">
    <property type="entry name" value="GAF-like_dom_sf"/>
</dbReference>
<dbReference type="SUPFAM" id="SSF55781">
    <property type="entry name" value="GAF domain-like"/>
    <property type="match status" value="1"/>
</dbReference>
<dbReference type="EC" id="2.7.7.65" evidence="2"/>
<dbReference type="FunFam" id="3.30.70.270:FF:000001">
    <property type="entry name" value="Diguanylate cyclase domain protein"/>
    <property type="match status" value="1"/>
</dbReference>
<dbReference type="GO" id="GO:0052621">
    <property type="term" value="F:diguanylate cyclase activity"/>
    <property type="evidence" value="ECO:0007669"/>
    <property type="project" value="UniProtKB-EC"/>
</dbReference>
<proteinExistence type="predicted"/>
<dbReference type="OrthoDB" id="9776960at2"/>
<dbReference type="InterPro" id="IPR050469">
    <property type="entry name" value="Diguanylate_Cyclase"/>
</dbReference>
<evidence type="ECO:0000256" key="1">
    <source>
        <dbReference type="ARBA" id="ARBA00001946"/>
    </source>
</evidence>
<protein>
    <recommendedName>
        <fullName evidence="2">diguanylate cyclase</fullName>
        <ecNumber evidence="2">2.7.7.65</ecNumber>
    </recommendedName>
</protein>
<evidence type="ECO:0000256" key="2">
    <source>
        <dbReference type="ARBA" id="ARBA00012528"/>
    </source>
</evidence>
<gene>
    <name evidence="5" type="ORF">FLL45_09820</name>
</gene>
<comment type="cofactor">
    <cofactor evidence="1">
        <name>Mg(2+)</name>
        <dbReference type="ChEBI" id="CHEBI:18420"/>
    </cofactor>
</comment>
<dbReference type="Proteomes" id="UP000317839">
    <property type="component" value="Unassembled WGS sequence"/>
</dbReference>
<dbReference type="InterPro" id="IPR043128">
    <property type="entry name" value="Rev_trsase/Diguanyl_cyclase"/>
</dbReference>
<sequence length="389" mass="44085">MDKAGKTKNSTEPAESENWVSASQHLSLIEKNKRLQNTLSQLIDSANKNQQTQDKFYQLELFFLESQTFESLMNRVLFDLKHKLSLSQVELVIIDPDKEIRRLLDEIYGELDYQDLRYVDDESEVASIYQSKVETRLTHSDEFIQRLFAGQPSLSKSAAVLPLWRGTKLIGSLHMGSPDPSRFHHQLATNFLQHMSSIISVCIENSISQERFVHLSLVDMLTRAKNRRFFFQALAKEIARATRANFPVSCLFIDIDYFKKINDLHGHSIGDRALRAVADAINNLLRKSDTLARFGGEEFTVLLPNSDATQANEIAERIRQTVARLQVIGSDKQPLKITISLGVSSWQPDPQKAANAEDIQNHLINAADKAVYEAKEAGRNCVKVSQSRL</sequence>
<evidence type="ECO:0000259" key="4">
    <source>
        <dbReference type="PROSITE" id="PS50887"/>
    </source>
</evidence>
<dbReference type="PANTHER" id="PTHR45138:SF9">
    <property type="entry name" value="DIGUANYLATE CYCLASE DGCM-RELATED"/>
    <property type="match status" value="1"/>
</dbReference>
<dbReference type="Gene3D" id="3.30.70.270">
    <property type="match status" value="1"/>
</dbReference>
<dbReference type="InterPro" id="IPR029787">
    <property type="entry name" value="Nucleotide_cyclase"/>
</dbReference>
<dbReference type="Pfam" id="PF04340">
    <property type="entry name" value="DUF484"/>
    <property type="match status" value="1"/>
</dbReference>